<dbReference type="RefSeq" id="WP_379592143.1">
    <property type="nucleotide sequence ID" value="NZ_JBHTKK010000012.1"/>
</dbReference>
<dbReference type="InterPro" id="IPR012902">
    <property type="entry name" value="N_methyl_site"/>
</dbReference>
<accession>A0ABW3NJ60</accession>
<evidence type="ECO:0000256" key="3">
    <source>
        <dbReference type="SAM" id="Phobius"/>
    </source>
</evidence>
<evidence type="ECO:0000313" key="5">
    <source>
        <dbReference type="Proteomes" id="UP001597041"/>
    </source>
</evidence>
<keyword evidence="3" id="KW-1133">Transmembrane helix</keyword>
<reference evidence="5" key="1">
    <citation type="journal article" date="2019" name="Int. J. Syst. Evol. Microbiol.">
        <title>The Global Catalogue of Microorganisms (GCM) 10K type strain sequencing project: providing services to taxonomists for standard genome sequencing and annotation.</title>
        <authorList>
            <consortium name="The Broad Institute Genomics Platform"/>
            <consortium name="The Broad Institute Genome Sequencing Center for Infectious Disease"/>
            <person name="Wu L."/>
            <person name="Ma J."/>
        </authorList>
    </citation>
    <scope>NUCLEOTIDE SEQUENCE [LARGE SCALE GENOMIC DNA]</scope>
    <source>
        <strain evidence="5">CCUG 56608</strain>
    </source>
</reference>
<dbReference type="Gene3D" id="3.30.700.10">
    <property type="entry name" value="Glycoprotein, Type 4 Pilin"/>
    <property type="match status" value="1"/>
</dbReference>
<protein>
    <submittedName>
        <fullName evidence="4">Type II secretion system protein</fullName>
    </submittedName>
</protein>
<proteinExistence type="predicted"/>
<dbReference type="Proteomes" id="UP001597041">
    <property type="component" value="Unassembled WGS sequence"/>
</dbReference>
<comment type="subcellular location">
    <subcellularLocation>
        <location evidence="1">Cell surface</location>
    </subcellularLocation>
</comment>
<dbReference type="InterPro" id="IPR045584">
    <property type="entry name" value="Pilin-like"/>
</dbReference>
<name>A0ABW3NJ60_9BACI</name>
<dbReference type="Pfam" id="PF07963">
    <property type="entry name" value="N_methyl"/>
    <property type="match status" value="1"/>
</dbReference>
<gene>
    <name evidence="4" type="ORF">ACFQ19_11080</name>
</gene>
<evidence type="ECO:0000313" key="4">
    <source>
        <dbReference type="EMBL" id="MFD1066566.1"/>
    </source>
</evidence>
<dbReference type="PROSITE" id="PS00409">
    <property type="entry name" value="PROKAR_NTER_METHYL"/>
    <property type="match status" value="1"/>
</dbReference>
<dbReference type="SUPFAM" id="SSF54523">
    <property type="entry name" value="Pili subunits"/>
    <property type="match status" value="1"/>
</dbReference>
<organism evidence="4 5">
    <name type="scientific">Oceanobacillus locisalsi</name>
    <dbReference type="NCBI Taxonomy" id="546107"/>
    <lineage>
        <taxon>Bacteria</taxon>
        <taxon>Bacillati</taxon>
        <taxon>Bacillota</taxon>
        <taxon>Bacilli</taxon>
        <taxon>Bacillales</taxon>
        <taxon>Bacillaceae</taxon>
        <taxon>Oceanobacillus</taxon>
    </lineage>
</organism>
<comment type="caution">
    <text evidence="4">The sequence shown here is derived from an EMBL/GenBank/DDBJ whole genome shotgun (WGS) entry which is preliminary data.</text>
</comment>
<dbReference type="EMBL" id="JBHTKK010000012">
    <property type="protein sequence ID" value="MFD1066566.1"/>
    <property type="molecule type" value="Genomic_DNA"/>
</dbReference>
<dbReference type="NCBIfam" id="TIGR02532">
    <property type="entry name" value="IV_pilin_GFxxxE"/>
    <property type="match status" value="1"/>
</dbReference>
<sequence length="144" mass="15480">MKKALIRWMERLKKDERGMTLVELLAVVVILAIVGVIAFVAIGNVIDNSREDAHIANAQQVISAGELYEASGGEVGSSPSNDYSNMNTIEEVIDPWDNSNSDGLSVFSISKQSGEILVESSQSQCTFGASTKAELADQGRDICD</sequence>
<evidence type="ECO:0000256" key="1">
    <source>
        <dbReference type="ARBA" id="ARBA00004241"/>
    </source>
</evidence>
<keyword evidence="3" id="KW-0472">Membrane</keyword>
<evidence type="ECO:0000256" key="2">
    <source>
        <dbReference type="ARBA" id="ARBA00023287"/>
    </source>
</evidence>
<keyword evidence="3" id="KW-0812">Transmembrane</keyword>
<keyword evidence="2" id="KW-0178">Competence</keyword>
<feature type="transmembrane region" description="Helical" evidence="3">
    <location>
        <begin position="21"/>
        <end position="42"/>
    </location>
</feature>
<keyword evidence="5" id="KW-1185">Reference proteome</keyword>